<dbReference type="Pfam" id="PF12394">
    <property type="entry name" value="DUF3657"/>
    <property type="match status" value="1"/>
</dbReference>
<name>A0A8K9VBS8_ONCMY</name>
<feature type="region of interest" description="Disordered" evidence="2">
    <location>
        <begin position="788"/>
        <end position="825"/>
    </location>
</feature>
<reference evidence="4" key="3">
    <citation type="submission" date="2025-09" db="UniProtKB">
        <authorList>
            <consortium name="Ensembl"/>
        </authorList>
    </citation>
    <scope>IDENTIFICATION</scope>
</reference>
<dbReference type="FunFam" id="3.40.50.1820:FF:000923">
    <property type="entry name" value="Family with sequence similarity 135 member B"/>
    <property type="match status" value="1"/>
</dbReference>
<accession>A0A8K9VBS8</accession>
<proteinExistence type="inferred from homology"/>
<reference evidence="4" key="2">
    <citation type="submission" date="2025-08" db="UniProtKB">
        <authorList>
            <consortium name="Ensembl"/>
        </authorList>
    </citation>
    <scope>IDENTIFICATION</scope>
</reference>
<dbReference type="SUPFAM" id="SSF53474">
    <property type="entry name" value="alpha/beta-Hydrolases"/>
    <property type="match status" value="1"/>
</dbReference>
<dbReference type="GeneTree" id="ENSGT00940000156079"/>
<dbReference type="Pfam" id="PF05057">
    <property type="entry name" value="DUF676"/>
    <property type="match status" value="1"/>
</dbReference>
<evidence type="ECO:0000313" key="4">
    <source>
        <dbReference type="Ensembl" id="ENSOMYP00000122377.1"/>
    </source>
</evidence>
<sequence>MSEVQGTLEFSVELNKFHNVDLFQRGFYQVRAGLKVSPRVPHRLIATTPGNTGNDTTVFSRIFQILYRNEEVNVDDRMLFKVHLLLDGERVEEALSEVDFQLKLDLHFTDNEQQLGDIVTVPVISSRTLGLHFHPRSGLHHHVPVMFDYFHLSVVSVSIHASLVALHQPLISFAHTGKGSWLGKGSPENGTDPSAMGVSMENLMFGAGYCKPVITEGSFYVPSENCLQRAHTWHGRLCRLLLVVHRGLRSYYTTVMKEIPQLDQVDIDELPVEETLTLLRTELQLQEGHEKVAEQICRDLTQLCSQLSALWTRFLEAAVPNTHILSHLAQEHHTLRVRRFSEAYFFTEHPKETSLTFQEDLINRHGQIAVEVRSSNYLTRMPPLPVECLDIDGDWNSLPIIFEDRYVESPRTGELTKSGISFNSVVFSSTFAEIMICTDTQHTSNREDTTWKDLENHQDIITQRYQNIISTGIDLDVEDNDIAMDDDSKYVPISRLTTYPQAPLKDHPLTHPLPTDLRRELAHRGVVGVGGPKIMNRSPSVISDSGIESEPSSMAWLLDAHRTGGRPLEEIMVLQRLERRHPAHRSSLEGLQTESGASGGSLPGGGGGGMGIQASLTSISSLPYEDDEEQRYQQQLSKLTKSVSAPQISSPEDTEEDQGGAEAEVDTESEGTSGYQDQEVGCSSISTAPTHVMTGDLIRHQESLSGGNYSSLEDIQEGELPEVGLFDWVAVPSPPQHVTRTHMESCHVLKETLRSNESALPVALSDTQDMKAVLSLTVNDRARSDDLIGLPANEREQLDLNGQTKPAKIPSSSESGSGSGSTTGSGLSFMNRKVVEVVNMSVSCAPTCLPFSSVLRDSPSISGISTRQAASPITHQPLGSFVVFSFYFYRSKEDLVKDLVFQATLYSDLPHLASDLPYFPPEEEDEEFEDGIHLVVCVHGLDGNSADLRLVKTFIELGLPGSRLDFLMSERNQTDTFADFDTMTDRLIDEIIQHIQLYNLTVGRISFIGHSLGNVIIRSVLTRPRFRCYLVKLHTFLSLSGPHLGTLYNNSTLVSTGLWLMQKLKKSGSLLQLTCRDHTDPRKTFLYLLSQKPGRYCYNVGGTTLIMVCMVNNRHHVLYLCLCPVYTEMINNLLQPLVGAKDCCLIRQNVFHALPNTANTLIGRAAHIAVLDSELFLEKFFLVAGLNYFK</sequence>
<feature type="region of interest" description="Disordered" evidence="2">
    <location>
        <begin position="582"/>
        <end position="680"/>
    </location>
</feature>
<dbReference type="Ensembl" id="ENSOMYT00000130797.1">
    <property type="protein sequence ID" value="ENSOMYP00000122377.1"/>
    <property type="gene ID" value="ENSOMYG00000005284.2"/>
</dbReference>
<dbReference type="Gene3D" id="3.40.50.1820">
    <property type="entry name" value="alpha/beta hydrolase"/>
    <property type="match status" value="1"/>
</dbReference>
<evidence type="ECO:0000256" key="2">
    <source>
        <dbReference type="SAM" id="MobiDB-lite"/>
    </source>
</evidence>
<keyword evidence="5" id="KW-1185">Reference proteome</keyword>
<organism evidence="4 5">
    <name type="scientific">Oncorhynchus mykiss</name>
    <name type="common">Rainbow trout</name>
    <name type="synonym">Salmo gairdneri</name>
    <dbReference type="NCBI Taxonomy" id="8022"/>
    <lineage>
        <taxon>Eukaryota</taxon>
        <taxon>Metazoa</taxon>
        <taxon>Chordata</taxon>
        <taxon>Craniata</taxon>
        <taxon>Vertebrata</taxon>
        <taxon>Euteleostomi</taxon>
        <taxon>Actinopterygii</taxon>
        <taxon>Neopterygii</taxon>
        <taxon>Teleostei</taxon>
        <taxon>Protacanthopterygii</taxon>
        <taxon>Salmoniformes</taxon>
        <taxon>Salmonidae</taxon>
        <taxon>Salmoninae</taxon>
        <taxon>Oncorhynchus</taxon>
    </lineage>
</organism>
<feature type="domain" description="DUF676" evidence="3">
    <location>
        <begin position="930"/>
        <end position="1093"/>
    </location>
</feature>
<feature type="compositionally biased region" description="Gly residues" evidence="2">
    <location>
        <begin position="597"/>
        <end position="611"/>
    </location>
</feature>
<feature type="compositionally biased region" description="Polar residues" evidence="2">
    <location>
        <begin position="670"/>
        <end position="680"/>
    </location>
</feature>
<evidence type="ECO:0000256" key="1">
    <source>
        <dbReference type="ARBA" id="ARBA00007949"/>
    </source>
</evidence>
<feature type="compositionally biased region" description="Polar residues" evidence="2">
    <location>
        <begin position="636"/>
        <end position="651"/>
    </location>
</feature>
<dbReference type="AlphaFoldDB" id="A0A8K9VBS8"/>
<dbReference type="InterPro" id="IPR044294">
    <property type="entry name" value="Lipase-like"/>
</dbReference>
<dbReference type="PANTHER" id="PTHR12482:SF3">
    <property type="entry name" value="PROTEIN FAM135B"/>
    <property type="match status" value="1"/>
</dbReference>
<dbReference type="InterPro" id="IPR029058">
    <property type="entry name" value="AB_hydrolase_fold"/>
</dbReference>
<feature type="compositionally biased region" description="Acidic residues" evidence="2">
    <location>
        <begin position="652"/>
        <end position="669"/>
    </location>
</feature>
<reference evidence="4" key="1">
    <citation type="submission" date="2020-07" db="EMBL/GenBank/DDBJ databases">
        <title>A long reads based de novo assembly of the rainbow trout Arlee double haploid line genome.</title>
        <authorList>
            <person name="Gao G."/>
            <person name="Palti Y."/>
        </authorList>
    </citation>
    <scope>NUCLEOTIDE SEQUENCE [LARGE SCALE GENOMIC DNA]</scope>
</reference>
<dbReference type="Proteomes" id="UP000694395">
    <property type="component" value="Chromosome 18"/>
</dbReference>
<protein>
    <submittedName>
        <fullName evidence="4">Family with sequence similarity 135 member B</fullName>
    </submittedName>
</protein>
<evidence type="ECO:0000313" key="5">
    <source>
        <dbReference type="Proteomes" id="UP000694395"/>
    </source>
</evidence>
<evidence type="ECO:0000259" key="3">
    <source>
        <dbReference type="Pfam" id="PF05057"/>
    </source>
</evidence>
<comment type="similarity">
    <text evidence="1">Belongs to the FAM135 family.</text>
</comment>
<dbReference type="PANTHER" id="PTHR12482">
    <property type="entry name" value="LIPASE ROG1-RELATED-RELATED"/>
    <property type="match status" value="1"/>
</dbReference>
<dbReference type="InterPro" id="IPR022122">
    <property type="entry name" value="DUF3657"/>
</dbReference>
<dbReference type="InterPro" id="IPR007751">
    <property type="entry name" value="DUF676_lipase-like"/>
</dbReference>